<organism evidence="1 2">
    <name type="scientific">Runella rosea</name>
    <dbReference type="NCBI Taxonomy" id="2259595"/>
    <lineage>
        <taxon>Bacteria</taxon>
        <taxon>Pseudomonadati</taxon>
        <taxon>Bacteroidota</taxon>
        <taxon>Cytophagia</taxon>
        <taxon>Cytophagales</taxon>
        <taxon>Spirosomataceae</taxon>
        <taxon>Runella</taxon>
    </lineage>
</organism>
<accession>A0A344TR13</accession>
<dbReference type="Pfam" id="PF06037">
    <property type="entry name" value="DUF922"/>
    <property type="match status" value="1"/>
</dbReference>
<dbReference type="InterPro" id="IPR010321">
    <property type="entry name" value="DUF922"/>
</dbReference>
<dbReference type="EMBL" id="CP030850">
    <property type="protein sequence ID" value="AXE21084.1"/>
    <property type="molecule type" value="Genomic_DNA"/>
</dbReference>
<evidence type="ECO:0000313" key="2">
    <source>
        <dbReference type="Proteomes" id="UP000251993"/>
    </source>
</evidence>
<dbReference type="AlphaFoldDB" id="A0A344TR13"/>
<evidence type="ECO:0008006" key="3">
    <source>
        <dbReference type="Google" id="ProtNLM"/>
    </source>
</evidence>
<protein>
    <recommendedName>
        <fullName evidence="3">DUF922 domain-containing protein</fullName>
    </recommendedName>
</protein>
<dbReference type="OrthoDB" id="5431540at2"/>
<dbReference type="Proteomes" id="UP000251993">
    <property type="component" value="Chromosome"/>
</dbReference>
<evidence type="ECO:0000313" key="1">
    <source>
        <dbReference type="EMBL" id="AXE21084.1"/>
    </source>
</evidence>
<gene>
    <name evidence="1" type="ORF">DR864_26785</name>
</gene>
<keyword evidence="2" id="KW-1185">Reference proteome</keyword>
<sequence>MKDKVTNKKGMQRSLAWVLLFFIVQSTLPTPCFSQTQTITLKSERLNVQPKGFFIVEVIDSRPITTNIGTVWSKPQPLTAVLQGGVAPSIDKLLRRHFNPANTDSLTPIILVIKELHVRETLLPPAKVTGKIKMNLSFETYRDGKRVFLTGGNATTTYTRSGVPPEDIIEPQIRRLLENELKGFSKWYAQSVNVSDIFAKSVTVIIEDDSLIAPAKADSLVYYNPNRPLTWLDFQGAPSVFNRWAAQVFTSFGFEARSSVKNRTVELRVRTKVWIDKTISWVRPDSKNDYVLDHEQLHFDVTRVTAERFKRKVQTMTFSVEDFSSEIQYQYLEYFRLHTQLQQQYDDETNHGINQGMQASWVKKIRDELRSYGIKPSAK</sequence>
<reference evidence="1 2" key="1">
    <citation type="submission" date="2018-07" db="EMBL/GenBank/DDBJ databases">
        <title>Genome sequencing of Runella.</title>
        <authorList>
            <person name="Baek M.-G."/>
            <person name="Yi H."/>
        </authorList>
    </citation>
    <scope>NUCLEOTIDE SEQUENCE [LARGE SCALE GENOMIC DNA]</scope>
    <source>
        <strain evidence="1 2">HYN0085</strain>
    </source>
</reference>
<proteinExistence type="predicted"/>
<dbReference type="KEGG" id="run:DR864_26785"/>
<name>A0A344TR13_9BACT</name>